<evidence type="ECO:0000313" key="1">
    <source>
        <dbReference type="EMBL" id="MDL5159388.1"/>
    </source>
</evidence>
<keyword evidence="2" id="KW-1185">Reference proteome</keyword>
<dbReference type="EMBL" id="JASVWF010000007">
    <property type="protein sequence ID" value="MDL5159388.1"/>
    <property type="molecule type" value="Genomic_DNA"/>
</dbReference>
<dbReference type="RefSeq" id="WP_286055973.1">
    <property type="nucleotide sequence ID" value="NZ_JASVWF010000007.1"/>
</dbReference>
<protein>
    <submittedName>
        <fullName evidence="1">Uncharacterized protein</fullName>
    </submittedName>
</protein>
<comment type="caution">
    <text evidence="1">The sequence shown here is derived from an EMBL/GenBank/DDBJ whole genome shotgun (WGS) entry which is preliminary data.</text>
</comment>
<reference evidence="1 2" key="1">
    <citation type="submission" date="2023-06" db="EMBL/GenBank/DDBJ databases">
        <title>Actinomycetospora Odt1-22.</title>
        <authorList>
            <person name="Supong K."/>
        </authorList>
    </citation>
    <scope>NUCLEOTIDE SEQUENCE [LARGE SCALE GENOMIC DNA]</scope>
    <source>
        <strain evidence="1 2">Odt1-22</strain>
    </source>
</reference>
<name>A0ABT7MJ53_9PSEU</name>
<gene>
    <name evidence="1" type="ORF">QRT03_25705</name>
</gene>
<organism evidence="1 2">
    <name type="scientific">Actinomycetospora termitidis</name>
    <dbReference type="NCBI Taxonomy" id="3053470"/>
    <lineage>
        <taxon>Bacteria</taxon>
        <taxon>Bacillati</taxon>
        <taxon>Actinomycetota</taxon>
        <taxon>Actinomycetes</taxon>
        <taxon>Pseudonocardiales</taxon>
        <taxon>Pseudonocardiaceae</taxon>
        <taxon>Actinomycetospora</taxon>
    </lineage>
</organism>
<accession>A0ABT7MJ53</accession>
<evidence type="ECO:0000313" key="2">
    <source>
        <dbReference type="Proteomes" id="UP001231924"/>
    </source>
</evidence>
<proteinExistence type="predicted"/>
<sequence length="220" mass="24157">MSIVEGFSLSHVQLLDGTESFRAALHRTAVTEGGWDVYGVREASLDVDDDDWANEGDDDTLSRWQWINYVEIEVLSGYFGFKTYERLTGRPTVVTGSGASTSYRADLWHELDNNLPPCPLLLKLPARDTQGRVRDFVIGIYRFQLGPLTFEGPEYKEGLGVSYTGSATKTAFDERGQPFPDGKRRCAVVLSFPGGDPDYVPPPPGAFGTSPFGTSTFGGQ</sequence>
<dbReference type="Proteomes" id="UP001231924">
    <property type="component" value="Unassembled WGS sequence"/>
</dbReference>